<dbReference type="InterPro" id="IPR036291">
    <property type="entry name" value="NAD(P)-bd_dom_sf"/>
</dbReference>
<proteinExistence type="predicted"/>
<organism evidence="3 4">
    <name type="scientific">Cupriavidus basilensis</name>
    <dbReference type="NCBI Taxonomy" id="68895"/>
    <lineage>
        <taxon>Bacteria</taxon>
        <taxon>Pseudomonadati</taxon>
        <taxon>Pseudomonadota</taxon>
        <taxon>Betaproteobacteria</taxon>
        <taxon>Burkholderiales</taxon>
        <taxon>Burkholderiaceae</taxon>
        <taxon>Cupriavidus</taxon>
    </lineage>
</organism>
<dbReference type="GeneID" id="98406475"/>
<dbReference type="InterPro" id="IPR052698">
    <property type="entry name" value="MoCofactor_Util/Proc"/>
</dbReference>
<sequence>MDSIDLQVLKDAKAWLEAGHGVTLATVTRTWGSSPRPIGAMLALRDDGRVSGSVSGGCIEDDLIYQNSKRFLSFDTPEIVTYGVNAEEARRMGLPCGGTIQLVLESHRDLARIGEMLERVERRELFARVLDLRSGAICFRPAQPDDVLSLDAQHLVTVYGPRYRLLLIGAGQLSSFLASMAVALEYQVTVCDPRDEYVGDWDVAGTTLVRTMPDDTVIAMGPDRRTAVIALTHDPKLDDLALMEALQSDAFYVGAIGSRANNRMRRERLLEFGVTEDQARCMHGPIGIHIGSKTPHEIAVSIVAELTAVKNGIVLPDGWNIMARKAGTDTHACAVL</sequence>
<evidence type="ECO:0000259" key="2">
    <source>
        <dbReference type="Pfam" id="PF13478"/>
    </source>
</evidence>
<feature type="domain" description="XdhC- CoxI" evidence="1">
    <location>
        <begin position="15"/>
        <end position="82"/>
    </location>
</feature>
<accession>A0A643G1D3</accession>
<gene>
    <name evidence="3" type="ORF">F7R26_036490</name>
</gene>
<dbReference type="InterPro" id="IPR027051">
    <property type="entry name" value="XdhC_Rossmann_dom"/>
</dbReference>
<dbReference type="SUPFAM" id="SSF51735">
    <property type="entry name" value="NAD(P)-binding Rossmann-fold domains"/>
    <property type="match status" value="1"/>
</dbReference>
<evidence type="ECO:0000313" key="4">
    <source>
        <dbReference type="Proteomes" id="UP000397656"/>
    </source>
</evidence>
<evidence type="ECO:0000313" key="3">
    <source>
        <dbReference type="EMBL" id="QOT81864.1"/>
    </source>
</evidence>
<name>A0A643G1D3_9BURK</name>
<dbReference type="AlphaFoldDB" id="A0A643G1D3"/>
<dbReference type="Pfam" id="PF13478">
    <property type="entry name" value="XdhC_C"/>
    <property type="match status" value="1"/>
</dbReference>
<keyword evidence="3" id="KW-0614">Plasmid</keyword>
<dbReference type="PANTHER" id="PTHR30388">
    <property type="entry name" value="ALDEHYDE OXIDOREDUCTASE MOLYBDENUM COFACTOR ASSEMBLY PROTEIN"/>
    <property type="match status" value="1"/>
</dbReference>
<dbReference type="Pfam" id="PF02625">
    <property type="entry name" value="XdhC_CoxI"/>
    <property type="match status" value="1"/>
</dbReference>
<geneLocation type="plasmid" evidence="3 4">
    <name>pRK1-1</name>
</geneLocation>
<dbReference type="PANTHER" id="PTHR30388:SF4">
    <property type="entry name" value="MOLYBDENUM COFACTOR INSERTION CHAPERONE PAOD"/>
    <property type="match status" value="1"/>
</dbReference>
<reference evidence="3 4" key="1">
    <citation type="submission" date="2020-10" db="EMBL/GenBank/DDBJ databases">
        <title>Complete genome sequence of Cupriavidus basilensis CCUG 49340T.</title>
        <authorList>
            <person name="Salva-Serra F."/>
            <person name="Donoso R.A."/>
            <person name="Cho K.H."/>
            <person name="Yoo J.A."/>
            <person name="Lee K."/>
            <person name="Yoon S.-H."/>
            <person name="Perez-Pantoja D."/>
            <person name="Moore E.R.B."/>
        </authorList>
    </citation>
    <scope>NUCLEOTIDE SEQUENCE [LARGE SCALE GENOMIC DNA]</scope>
    <source>
        <strain evidence="4">CCUG 49340</strain>
        <plasmid evidence="3 4">pRK1-1</plasmid>
    </source>
</reference>
<evidence type="ECO:0000259" key="1">
    <source>
        <dbReference type="Pfam" id="PF02625"/>
    </source>
</evidence>
<dbReference type="RefSeq" id="WP_058697589.1">
    <property type="nucleotide sequence ID" value="NZ_CP062805.1"/>
</dbReference>
<feature type="domain" description="XdhC Rossmann" evidence="2">
    <location>
        <begin position="165"/>
        <end position="306"/>
    </location>
</feature>
<dbReference type="InterPro" id="IPR003777">
    <property type="entry name" value="XdhC_CoxI"/>
</dbReference>
<protein>
    <submittedName>
        <fullName evidence="3">XdhC family protein</fullName>
    </submittedName>
</protein>
<dbReference type="EMBL" id="CP062805">
    <property type="protein sequence ID" value="QOT81864.1"/>
    <property type="molecule type" value="Genomic_DNA"/>
</dbReference>
<dbReference type="Gene3D" id="3.40.50.720">
    <property type="entry name" value="NAD(P)-binding Rossmann-like Domain"/>
    <property type="match status" value="1"/>
</dbReference>
<dbReference type="Proteomes" id="UP000397656">
    <property type="component" value="Plasmid pRK1-1"/>
</dbReference>